<dbReference type="Gene3D" id="1.10.340.70">
    <property type="match status" value="1"/>
</dbReference>
<protein>
    <recommendedName>
        <fullName evidence="1">Integrase catalytic domain-containing protein</fullName>
    </recommendedName>
</protein>
<dbReference type="GO" id="GO:0015074">
    <property type="term" value="P:DNA integration"/>
    <property type="evidence" value="ECO:0007669"/>
    <property type="project" value="InterPro"/>
</dbReference>
<reference evidence="2" key="1">
    <citation type="journal article" date="2023" name="G3 (Bethesda)">
        <title>Whole genome assemblies of Zophobas morio and Tenebrio molitor.</title>
        <authorList>
            <person name="Kaur S."/>
            <person name="Stinson S.A."/>
            <person name="diCenzo G.C."/>
        </authorList>
    </citation>
    <scope>NUCLEOTIDE SEQUENCE</scope>
    <source>
        <strain evidence="2">QUZm001</strain>
    </source>
</reference>
<dbReference type="Proteomes" id="UP001168821">
    <property type="component" value="Unassembled WGS sequence"/>
</dbReference>
<dbReference type="AlphaFoldDB" id="A0AA38M336"/>
<proteinExistence type="predicted"/>
<dbReference type="InterPro" id="IPR001584">
    <property type="entry name" value="Integrase_cat-core"/>
</dbReference>
<dbReference type="InterPro" id="IPR012337">
    <property type="entry name" value="RNaseH-like_sf"/>
</dbReference>
<dbReference type="GO" id="GO:0003676">
    <property type="term" value="F:nucleic acid binding"/>
    <property type="evidence" value="ECO:0007669"/>
    <property type="project" value="InterPro"/>
</dbReference>
<dbReference type="FunFam" id="1.10.340.70:FF:000001">
    <property type="entry name" value="Retrovirus-related Pol polyprotein from transposon gypsy-like Protein"/>
    <property type="match status" value="1"/>
</dbReference>
<evidence type="ECO:0000259" key="1">
    <source>
        <dbReference type="PROSITE" id="PS50994"/>
    </source>
</evidence>
<keyword evidence="3" id="KW-1185">Reference proteome</keyword>
<dbReference type="PANTHER" id="PTHR47266">
    <property type="entry name" value="ENDONUCLEASE-RELATED"/>
    <property type="match status" value="1"/>
</dbReference>
<accession>A0AA38M336</accession>
<organism evidence="2 3">
    <name type="scientific">Zophobas morio</name>
    <dbReference type="NCBI Taxonomy" id="2755281"/>
    <lineage>
        <taxon>Eukaryota</taxon>
        <taxon>Metazoa</taxon>
        <taxon>Ecdysozoa</taxon>
        <taxon>Arthropoda</taxon>
        <taxon>Hexapoda</taxon>
        <taxon>Insecta</taxon>
        <taxon>Pterygota</taxon>
        <taxon>Neoptera</taxon>
        <taxon>Endopterygota</taxon>
        <taxon>Coleoptera</taxon>
        <taxon>Polyphaga</taxon>
        <taxon>Cucujiformia</taxon>
        <taxon>Tenebrionidae</taxon>
        <taxon>Zophobas</taxon>
    </lineage>
</organism>
<dbReference type="InterPro" id="IPR036397">
    <property type="entry name" value="RNaseH_sf"/>
</dbReference>
<dbReference type="Gene3D" id="3.30.420.10">
    <property type="entry name" value="Ribonuclease H-like superfamily/Ribonuclease H"/>
    <property type="match status" value="1"/>
</dbReference>
<comment type="caution">
    <text evidence="2">The sequence shown here is derived from an EMBL/GenBank/DDBJ whole genome shotgun (WGS) entry which is preliminary data.</text>
</comment>
<evidence type="ECO:0000313" key="3">
    <source>
        <dbReference type="Proteomes" id="UP001168821"/>
    </source>
</evidence>
<gene>
    <name evidence="2" type="ORF">Zmor_028458</name>
</gene>
<name>A0AA38M336_9CUCU</name>
<dbReference type="PROSITE" id="PS50994">
    <property type="entry name" value="INTEGRASE"/>
    <property type="match status" value="1"/>
</dbReference>
<dbReference type="SUPFAM" id="SSF53098">
    <property type="entry name" value="Ribonuclease H-like"/>
    <property type="match status" value="1"/>
</dbReference>
<dbReference type="EMBL" id="JALNTZ010000009">
    <property type="protein sequence ID" value="KAJ3641990.1"/>
    <property type="molecule type" value="Genomic_DNA"/>
</dbReference>
<dbReference type="Pfam" id="PF17921">
    <property type="entry name" value="Integrase_H2C2"/>
    <property type="match status" value="1"/>
</dbReference>
<feature type="domain" description="Integrase catalytic" evidence="1">
    <location>
        <begin position="139"/>
        <end position="221"/>
    </location>
</feature>
<dbReference type="InterPro" id="IPR041588">
    <property type="entry name" value="Integrase_H2C2"/>
</dbReference>
<sequence length="221" mass="25320">MADAMEAVIPETDDYSQTTDRWYSGMLDKVANRPASYPSFRVENSWLYKYGKNSLSELRKESDYWKLVVSQDLVILKRHHEIPASGHVGIFKTYWKIRHRYFWPKMQADVVKFVKGCVTCARYKTECKAPPGLMGGKPSITAPWQLGSLDFIGLFPRSTQGYTHVLVVTDHFTKYVVLFAVRAGSAKTITRCVEEGIFLVYGTPKYLICDNGTRIVLLKRF</sequence>
<dbReference type="InterPro" id="IPR052160">
    <property type="entry name" value="Gypsy_RT_Integrase-like"/>
</dbReference>
<evidence type="ECO:0000313" key="2">
    <source>
        <dbReference type="EMBL" id="KAJ3641990.1"/>
    </source>
</evidence>